<dbReference type="SUPFAM" id="SSF56281">
    <property type="entry name" value="Metallo-hydrolase/oxidoreductase"/>
    <property type="match status" value="1"/>
</dbReference>
<dbReference type="Gene3D" id="3.60.15.10">
    <property type="entry name" value="Ribonuclease Z/Hydroxyacylglutathione hydrolase-like"/>
    <property type="match status" value="1"/>
</dbReference>
<sequence>MRAERHAWVLLALLWHAACGAVGLTAPQVLDAGVLLIAPRHGGAAPDGATNVVMLAGRDHTLVFGTGQAYRDGRFLLDVLANRRLPPVRMALIPAGLPGYVFGAAALQDAGVPVAATAATAALVAQRCEQCLERLLAAHGEAIMAGSRVPVADETLHGATRVDLGGRRVRLIDLGWAAVPGELALFDEATATLVTAEAVTGEALPWLHDAQVTGWLAALDRLAALQPRRIVVGRGAPLPPAAIDRTRAYLVALRDGVREAYHNGLSLNEAMAALRRPGLTAEEARVHAANVQYLYLRLEKADLEGTPP</sequence>
<protein>
    <submittedName>
        <fullName evidence="1">MBL fold metallo-hydrolase</fullName>
    </submittedName>
</protein>
<dbReference type="InterPro" id="IPR036866">
    <property type="entry name" value="RibonucZ/Hydroxyglut_hydro"/>
</dbReference>
<dbReference type="AlphaFoldDB" id="A0A6C1B579"/>
<keyword evidence="1" id="KW-0378">Hydrolase</keyword>
<dbReference type="EMBL" id="CP048836">
    <property type="protein sequence ID" value="QID17440.1"/>
    <property type="molecule type" value="Genomic_DNA"/>
</dbReference>
<dbReference type="Proteomes" id="UP000501991">
    <property type="component" value="Chromosome"/>
</dbReference>
<evidence type="ECO:0000313" key="1">
    <source>
        <dbReference type="EMBL" id="QID17440.1"/>
    </source>
</evidence>
<keyword evidence="2" id="KW-1185">Reference proteome</keyword>
<proteinExistence type="predicted"/>
<evidence type="ECO:0000313" key="2">
    <source>
        <dbReference type="Proteomes" id="UP000501991"/>
    </source>
</evidence>
<name>A0A6C1B579_9RHOO</name>
<dbReference type="RefSeq" id="WP_173764604.1">
    <property type="nucleotide sequence ID" value="NZ_CP048836.1"/>
</dbReference>
<gene>
    <name evidence="1" type="ORF">G3580_07130</name>
</gene>
<reference evidence="1 2" key="1">
    <citation type="submission" date="2020-02" db="EMBL/GenBank/DDBJ databases">
        <title>Nitrogenibacter mangrovi gen. nov., sp. nov. isolated from mangrove sediment, a denitrifying betaproteobacterium.</title>
        <authorList>
            <person name="Liao H."/>
            <person name="Tian Y."/>
        </authorList>
    </citation>
    <scope>NUCLEOTIDE SEQUENCE [LARGE SCALE GENOMIC DNA]</scope>
    <source>
        <strain evidence="1 2">M9-3-2</strain>
    </source>
</reference>
<dbReference type="GO" id="GO:0016787">
    <property type="term" value="F:hydrolase activity"/>
    <property type="evidence" value="ECO:0007669"/>
    <property type="project" value="UniProtKB-KW"/>
</dbReference>
<dbReference type="KEGG" id="azq:G3580_07130"/>
<organism evidence="1 2">
    <name type="scientific">Nitrogeniibacter mangrovi</name>
    <dbReference type="NCBI Taxonomy" id="2016596"/>
    <lineage>
        <taxon>Bacteria</taxon>
        <taxon>Pseudomonadati</taxon>
        <taxon>Pseudomonadota</taxon>
        <taxon>Betaproteobacteria</taxon>
        <taxon>Rhodocyclales</taxon>
        <taxon>Zoogloeaceae</taxon>
        <taxon>Nitrogeniibacter</taxon>
    </lineage>
</organism>
<accession>A0A6C1B579</accession>